<dbReference type="RefSeq" id="WP_143987704.1">
    <property type="nucleotide sequence ID" value="NZ_CP041692.1"/>
</dbReference>
<dbReference type="InterPro" id="IPR029039">
    <property type="entry name" value="Flavoprotein-like_sf"/>
</dbReference>
<dbReference type="Proteomes" id="UP000319263">
    <property type="component" value="Chromosome"/>
</dbReference>
<dbReference type="Gene3D" id="3.40.50.360">
    <property type="match status" value="1"/>
</dbReference>
<feature type="domain" description="NADPH-dependent FMN reductase-like" evidence="1">
    <location>
        <begin position="10"/>
        <end position="152"/>
    </location>
</feature>
<keyword evidence="3" id="KW-1185">Reference proteome</keyword>
<dbReference type="InterPro" id="IPR050712">
    <property type="entry name" value="NAD(P)H-dep_reductase"/>
</dbReference>
<dbReference type="GO" id="GO:0010181">
    <property type="term" value="F:FMN binding"/>
    <property type="evidence" value="ECO:0007669"/>
    <property type="project" value="TreeGrafter"/>
</dbReference>
<dbReference type="PANTHER" id="PTHR30543">
    <property type="entry name" value="CHROMATE REDUCTASE"/>
    <property type="match status" value="1"/>
</dbReference>
<evidence type="ECO:0000313" key="3">
    <source>
        <dbReference type="Proteomes" id="UP000319263"/>
    </source>
</evidence>
<dbReference type="GO" id="GO:0005829">
    <property type="term" value="C:cytosol"/>
    <property type="evidence" value="ECO:0007669"/>
    <property type="project" value="TreeGrafter"/>
</dbReference>
<dbReference type="GO" id="GO:0016491">
    <property type="term" value="F:oxidoreductase activity"/>
    <property type="evidence" value="ECO:0007669"/>
    <property type="project" value="InterPro"/>
</dbReference>
<name>A0A516Q2U3_9ACTN</name>
<dbReference type="PANTHER" id="PTHR30543:SF21">
    <property type="entry name" value="NAD(P)H-DEPENDENT FMN REDUCTASE LOT6"/>
    <property type="match status" value="1"/>
</dbReference>
<dbReference type="KEGG" id="mik:FOE78_19185"/>
<organism evidence="2 3">
    <name type="scientific">Microlunatus elymi</name>
    <dbReference type="NCBI Taxonomy" id="2596828"/>
    <lineage>
        <taxon>Bacteria</taxon>
        <taxon>Bacillati</taxon>
        <taxon>Actinomycetota</taxon>
        <taxon>Actinomycetes</taxon>
        <taxon>Propionibacteriales</taxon>
        <taxon>Propionibacteriaceae</taxon>
        <taxon>Microlunatus</taxon>
    </lineage>
</organism>
<dbReference type="EMBL" id="CP041692">
    <property type="protein sequence ID" value="QDP97749.1"/>
    <property type="molecule type" value="Genomic_DNA"/>
</dbReference>
<dbReference type="OrthoDB" id="9812295at2"/>
<protein>
    <submittedName>
        <fullName evidence="2">NAD(P)H-dependent oxidoreductase</fullName>
    </submittedName>
</protein>
<reference evidence="2 3" key="1">
    <citation type="submission" date="2019-07" db="EMBL/GenBank/DDBJ databases">
        <title>Microlunatus dokdonensis sp. nov. isolated from the rhizospheric soil of the wild plant Elymus tsukushiensis.</title>
        <authorList>
            <person name="Ghim S.-Y."/>
            <person name="Hwang Y.-J."/>
            <person name="Son J.-S."/>
            <person name="Shin J.-H."/>
        </authorList>
    </citation>
    <scope>NUCLEOTIDE SEQUENCE [LARGE SCALE GENOMIC DNA]</scope>
    <source>
        <strain evidence="2 3">KUDC0627</strain>
    </source>
</reference>
<gene>
    <name evidence="2" type="ORF">FOE78_19185</name>
</gene>
<dbReference type="AlphaFoldDB" id="A0A516Q2U3"/>
<dbReference type="Pfam" id="PF03358">
    <property type="entry name" value="FMN_red"/>
    <property type="match status" value="1"/>
</dbReference>
<dbReference type="InterPro" id="IPR005025">
    <property type="entry name" value="FMN_Rdtase-like_dom"/>
</dbReference>
<dbReference type="SUPFAM" id="SSF52218">
    <property type="entry name" value="Flavoproteins"/>
    <property type="match status" value="1"/>
</dbReference>
<sequence length="202" mass="22554">MSNSRPLLQVIIASTRPGRIGAAFGHWLADLAREHARFEVETIDLAEVNLPFMDEPNHPKFRNYQHQHTKDWSAIVDRADAYVFVTPEYNYGYNAVLKNSLDFLNQEWADKAVTFLSYGGIAAGTRAVQQLKQVVTTLKMVPIFDSVNVAFAPTKLTDNGTVAPDRQMNDAAVQTLDELLHVTQLLRPHHRTDAPQADGDAA</sequence>
<accession>A0A516Q2U3</accession>
<evidence type="ECO:0000313" key="2">
    <source>
        <dbReference type="EMBL" id="QDP97749.1"/>
    </source>
</evidence>
<proteinExistence type="predicted"/>
<evidence type="ECO:0000259" key="1">
    <source>
        <dbReference type="Pfam" id="PF03358"/>
    </source>
</evidence>